<dbReference type="GO" id="GO:0051321">
    <property type="term" value="P:meiotic cell cycle"/>
    <property type="evidence" value="ECO:0007669"/>
    <property type="project" value="TreeGrafter"/>
</dbReference>
<dbReference type="EMBL" id="RBNJ01015911">
    <property type="protein sequence ID" value="RUS24463.1"/>
    <property type="molecule type" value="Genomic_DNA"/>
</dbReference>
<feature type="region of interest" description="Disordered" evidence="6">
    <location>
        <begin position="139"/>
        <end position="166"/>
    </location>
</feature>
<keyword evidence="3 5" id="KW-0493">Microtubule</keyword>
<dbReference type="GO" id="GO:0000278">
    <property type="term" value="P:mitotic cell cycle"/>
    <property type="evidence" value="ECO:0007669"/>
    <property type="project" value="TreeGrafter"/>
</dbReference>
<feature type="domain" description="Gamma tubulin complex component C-terminal" evidence="7">
    <location>
        <begin position="227"/>
        <end position="634"/>
    </location>
</feature>
<dbReference type="PANTHER" id="PTHR19302">
    <property type="entry name" value="GAMMA TUBULIN COMPLEX PROTEIN"/>
    <property type="match status" value="1"/>
</dbReference>
<gene>
    <name evidence="9" type="ORF">BC938DRAFT_473540</name>
</gene>
<dbReference type="InterPro" id="IPR042241">
    <property type="entry name" value="GCP_C_sf"/>
</dbReference>
<dbReference type="GO" id="GO:0031122">
    <property type="term" value="P:cytoplasmic microtubule organization"/>
    <property type="evidence" value="ECO:0007669"/>
    <property type="project" value="TreeGrafter"/>
</dbReference>
<feature type="compositionally biased region" description="Basic and acidic residues" evidence="6">
    <location>
        <begin position="150"/>
        <end position="164"/>
    </location>
</feature>
<feature type="domain" description="Gamma tubulin complex component protein N-terminal" evidence="8">
    <location>
        <begin position="11"/>
        <end position="115"/>
    </location>
</feature>
<dbReference type="GO" id="GO:0007020">
    <property type="term" value="P:microtubule nucleation"/>
    <property type="evidence" value="ECO:0007669"/>
    <property type="project" value="InterPro"/>
</dbReference>
<proteinExistence type="inferred from homology"/>
<dbReference type="AlphaFoldDB" id="A0A433Q3R8"/>
<feature type="non-terminal residue" evidence="9">
    <location>
        <position position="1"/>
    </location>
</feature>
<accession>A0A433Q3R8</accession>
<dbReference type="InterPro" id="IPR040457">
    <property type="entry name" value="GCP_C"/>
</dbReference>
<evidence type="ECO:0000256" key="3">
    <source>
        <dbReference type="ARBA" id="ARBA00022701"/>
    </source>
</evidence>
<evidence type="ECO:0000259" key="7">
    <source>
        <dbReference type="Pfam" id="PF04130"/>
    </source>
</evidence>
<dbReference type="Gene3D" id="1.20.120.1900">
    <property type="entry name" value="Gamma-tubulin complex, C-terminal domain"/>
    <property type="match status" value="1"/>
</dbReference>
<dbReference type="GO" id="GO:0044732">
    <property type="term" value="C:mitotic spindle pole body"/>
    <property type="evidence" value="ECO:0007669"/>
    <property type="project" value="TreeGrafter"/>
</dbReference>
<dbReference type="GO" id="GO:0043015">
    <property type="term" value="F:gamma-tubulin binding"/>
    <property type="evidence" value="ECO:0007669"/>
    <property type="project" value="InterPro"/>
</dbReference>
<reference evidence="9 10" key="1">
    <citation type="journal article" date="2018" name="New Phytol.">
        <title>Phylogenomics of Endogonaceae and evolution of mycorrhizas within Mucoromycota.</title>
        <authorList>
            <person name="Chang Y."/>
            <person name="Desiro A."/>
            <person name="Na H."/>
            <person name="Sandor L."/>
            <person name="Lipzen A."/>
            <person name="Clum A."/>
            <person name="Barry K."/>
            <person name="Grigoriev I.V."/>
            <person name="Martin F.M."/>
            <person name="Stajich J.E."/>
            <person name="Smith M.E."/>
            <person name="Bonito G."/>
            <person name="Spatafora J.W."/>
        </authorList>
    </citation>
    <scope>NUCLEOTIDE SEQUENCE [LARGE SCALE GENOMIC DNA]</scope>
    <source>
        <strain evidence="9 10">AD002</strain>
    </source>
</reference>
<sequence length="662" mass="73576">PVIDVQPYLPSDPITKKLHTYLLSQSSIPYLSILDAWIHHGEIRDPHGEFMVQEKKNVKKENLKEDFNDAYWEMRYTPRDNAVPAFLEPLSKKILLAGKYLNVIRECGINIIGPTMLQGAEEEDENAAMASGTAEGGAAWQGFDNAQGGEEERPARGGGAERRAGRGGRGEVSVVFEGGGCGVVMRLVDRCGVDNSMAESISSDVCVRGMCYANKTLLDMLLKNQQLIPRLRSLKHYFFLDQSDFLTPFLDVAKEELKKPHREVSLTRLQSLLDLVLRNPSSVAAYDPFKEDVKVQMSGLRLIDQLLRIISVNGLEGATINSLAASAAGKDAKWIGAATAGLKENLASIRGSLADYNESPAASVGPGASERAGAKEVKEVLTGYDALTLDYHVTFPLSLVISRKALTKYQLLFRHLLYLKHVEGLLSDTWLDHKQPIWRRPSGSGEIDRFKLRVFALRNRMLVFVQQFAYYVTSEVLEPNWRVLEMNLAKVGVRVSTVDQVLQYHSDFLDTCLKECMLTNAKLLRIYNKLMSTCVLLTLTTDRFTRLLTTLDAQLNGTLSVRTASVGSASGSVAGGSLGTGALSMEIQERALHKIEENFLYHMKLLIDALNYYSATETVQFLCLVVRLDYNTFYGKDKINKERDAKDMKRAKMGVSVGSLRG</sequence>
<dbReference type="Pfam" id="PF04130">
    <property type="entry name" value="GCP_C_terminal"/>
    <property type="match status" value="1"/>
</dbReference>
<dbReference type="GO" id="GO:0000922">
    <property type="term" value="C:spindle pole"/>
    <property type="evidence" value="ECO:0007669"/>
    <property type="project" value="InterPro"/>
</dbReference>
<evidence type="ECO:0000256" key="5">
    <source>
        <dbReference type="RuleBase" id="RU363050"/>
    </source>
</evidence>
<organism evidence="9 10">
    <name type="scientific">Jimgerdemannia flammicorona</name>
    <dbReference type="NCBI Taxonomy" id="994334"/>
    <lineage>
        <taxon>Eukaryota</taxon>
        <taxon>Fungi</taxon>
        <taxon>Fungi incertae sedis</taxon>
        <taxon>Mucoromycota</taxon>
        <taxon>Mucoromycotina</taxon>
        <taxon>Endogonomycetes</taxon>
        <taxon>Endogonales</taxon>
        <taxon>Endogonaceae</taxon>
        <taxon>Jimgerdemannia</taxon>
    </lineage>
</organism>
<evidence type="ECO:0000256" key="4">
    <source>
        <dbReference type="ARBA" id="ARBA00023212"/>
    </source>
</evidence>
<comment type="subcellular location">
    <subcellularLocation>
        <location evidence="5">Cytoplasm</location>
        <location evidence="5">Cytoskeleton</location>
        <location evidence="5">Microtubule organizing center</location>
    </subcellularLocation>
</comment>
<keyword evidence="10" id="KW-1185">Reference proteome</keyword>
<dbReference type="GO" id="GO:0051011">
    <property type="term" value="F:microtubule minus-end binding"/>
    <property type="evidence" value="ECO:0007669"/>
    <property type="project" value="TreeGrafter"/>
</dbReference>
<dbReference type="InterPro" id="IPR007259">
    <property type="entry name" value="GCP"/>
</dbReference>
<dbReference type="InterPro" id="IPR041470">
    <property type="entry name" value="GCP_N"/>
</dbReference>
<dbReference type="Proteomes" id="UP000274822">
    <property type="component" value="Unassembled WGS sequence"/>
</dbReference>
<protein>
    <recommendedName>
        <fullName evidence="5">Spindle pole body component</fullName>
    </recommendedName>
</protein>
<comment type="caution">
    <text evidence="9">The sequence shown here is derived from an EMBL/GenBank/DDBJ whole genome shotgun (WGS) entry which is preliminary data.</text>
</comment>
<evidence type="ECO:0000259" key="8">
    <source>
        <dbReference type="Pfam" id="PF17681"/>
    </source>
</evidence>
<keyword evidence="4 5" id="KW-0206">Cytoskeleton</keyword>
<comment type="similarity">
    <text evidence="1 5">Belongs to the TUBGCP family.</text>
</comment>
<evidence type="ECO:0000313" key="10">
    <source>
        <dbReference type="Proteomes" id="UP000274822"/>
    </source>
</evidence>
<dbReference type="FunFam" id="1.20.120.1900:FF:000011">
    <property type="entry name" value="Spindle pole body component"/>
    <property type="match status" value="1"/>
</dbReference>
<evidence type="ECO:0000256" key="1">
    <source>
        <dbReference type="ARBA" id="ARBA00010337"/>
    </source>
</evidence>
<dbReference type="Pfam" id="PF17681">
    <property type="entry name" value="GCP_N_terminal"/>
    <property type="match status" value="1"/>
</dbReference>
<dbReference type="GO" id="GO:0005874">
    <property type="term" value="C:microtubule"/>
    <property type="evidence" value="ECO:0007669"/>
    <property type="project" value="UniProtKB-KW"/>
</dbReference>
<evidence type="ECO:0000256" key="2">
    <source>
        <dbReference type="ARBA" id="ARBA00022490"/>
    </source>
</evidence>
<keyword evidence="2 5" id="KW-0963">Cytoplasm</keyword>
<dbReference type="PANTHER" id="PTHR19302:SF13">
    <property type="entry name" value="GAMMA-TUBULIN COMPLEX COMPONENT 2"/>
    <property type="match status" value="1"/>
</dbReference>
<evidence type="ECO:0000256" key="6">
    <source>
        <dbReference type="SAM" id="MobiDB-lite"/>
    </source>
</evidence>
<name>A0A433Q3R8_9FUNG</name>
<dbReference type="GO" id="GO:0051225">
    <property type="term" value="P:spindle assembly"/>
    <property type="evidence" value="ECO:0007669"/>
    <property type="project" value="TreeGrafter"/>
</dbReference>
<evidence type="ECO:0000313" key="9">
    <source>
        <dbReference type="EMBL" id="RUS24463.1"/>
    </source>
</evidence>
<dbReference type="GO" id="GO:0000930">
    <property type="term" value="C:gamma-tubulin complex"/>
    <property type="evidence" value="ECO:0007669"/>
    <property type="project" value="UniProtKB-ARBA"/>
</dbReference>